<dbReference type="Proteomes" id="UP000824782">
    <property type="component" value="Unassembled WGS sequence"/>
</dbReference>
<evidence type="ECO:0000313" key="1">
    <source>
        <dbReference type="EMBL" id="KAG8548806.1"/>
    </source>
</evidence>
<protein>
    <submittedName>
        <fullName evidence="1">Uncharacterized protein</fullName>
    </submittedName>
</protein>
<sequence length="71" mass="7854">MDMYLYLCLLQELQPFPVLCISTQLPVSHSFSASIMAASSGFFFSHSVSQTQGEGQQDEPLSPAIYQCTDM</sequence>
<accession>A0AAV6ZHN2</accession>
<dbReference type="EMBL" id="WNYA01000321">
    <property type="protein sequence ID" value="KAG8548806.1"/>
    <property type="molecule type" value="Genomic_DNA"/>
</dbReference>
<gene>
    <name evidence="1" type="ORF">GDO81_024116</name>
</gene>
<keyword evidence="2" id="KW-1185">Reference proteome</keyword>
<evidence type="ECO:0000313" key="2">
    <source>
        <dbReference type="Proteomes" id="UP000824782"/>
    </source>
</evidence>
<proteinExistence type="predicted"/>
<dbReference type="AlphaFoldDB" id="A0AAV6ZHN2"/>
<reference evidence="1" key="1">
    <citation type="thesis" date="2020" institute="ProQuest LLC" country="789 East Eisenhower Parkway, Ann Arbor, MI, USA">
        <title>Comparative Genomics and Chromosome Evolution.</title>
        <authorList>
            <person name="Mudd A.B."/>
        </authorList>
    </citation>
    <scope>NUCLEOTIDE SEQUENCE</scope>
    <source>
        <strain evidence="1">237g6f4</strain>
        <tissue evidence="1">Blood</tissue>
    </source>
</reference>
<name>A0AAV6ZHN2_ENGPU</name>
<comment type="caution">
    <text evidence="1">The sequence shown here is derived from an EMBL/GenBank/DDBJ whole genome shotgun (WGS) entry which is preliminary data.</text>
</comment>
<organism evidence="1 2">
    <name type="scientific">Engystomops pustulosus</name>
    <name type="common">Tungara frog</name>
    <name type="synonym">Physalaemus pustulosus</name>
    <dbReference type="NCBI Taxonomy" id="76066"/>
    <lineage>
        <taxon>Eukaryota</taxon>
        <taxon>Metazoa</taxon>
        <taxon>Chordata</taxon>
        <taxon>Craniata</taxon>
        <taxon>Vertebrata</taxon>
        <taxon>Euteleostomi</taxon>
        <taxon>Amphibia</taxon>
        <taxon>Batrachia</taxon>
        <taxon>Anura</taxon>
        <taxon>Neobatrachia</taxon>
        <taxon>Hyloidea</taxon>
        <taxon>Leptodactylidae</taxon>
        <taxon>Leiuperinae</taxon>
        <taxon>Engystomops</taxon>
    </lineage>
</organism>